<evidence type="ECO:0000259" key="2">
    <source>
        <dbReference type="PROSITE" id="PS50097"/>
    </source>
</evidence>
<dbReference type="Proteomes" id="UP000000561">
    <property type="component" value="Chromosome 8"/>
</dbReference>
<feature type="compositionally biased region" description="Low complexity" evidence="1">
    <location>
        <begin position="303"/>
        <end position="319"/>
    </location>
</feature>
<accession>A0A0D1DWT1</accession>
<dbReference type="Gene3D" id="3.30.710.10">
    <property type="entry name" value="Potassium Channel Kv1.1, Chain A"/>
    <property type="match status" value="1"/>
</dbReference>
<evidence type="ECO:0008006" key="6">
    <source>
        <dbReference type="Google" id="ProtNLM"/>
    </source>
</evidence>
<feature type="compositionally biased region" description="Low complexity" evidence="1">
    <location>
        <begin position="206"/>
        <end position="219"/>
    </location>
</feature>
<dbReference type="PANTHER" id="PTHR22427">
    <property type="entry name" value="GH15728P"/>
    <property type="match status" value="1"/>
</dbReference>
<feature type="region of interest" description="Disordered" evidence="1">
    <location>
        <begin position="203"/>
        <end position="267"/>
    </location>
</feature>
<dbReference type="Pfam" id="PF00651">
    <property type="entry name" value="BTB"/>
    <property type="match status" value="1"/>
</dbReference>
<evidence type="ECO:0000313" key="5">
    <source>
        <dbReference type="Proteomes" id="UP000000561"/>
    </source>
</evidence>
<dbReference type="CDD" id="cd18186">
    <property type="entry name" value="BTB_POZ_ZBTB_KLHL-like"/>
    <property type="match status" value="1"/>
</dbReference>
<feature type="compositionally biased region" description="Polar residues" evidence="1">
    <location>
        <begin position="1"/>
        <end position="14"/>
    </location>
</feature>
<feature type="domain" description="BTB" evidence="2">
    <location>
        <begin position="483"/>
        <end position="557"/>
    </location>
</feature>
<proteinExistence type="predicted"/>
<dbReference type="KEGG" id="uma:UMAG_03235"/>
<dbReference type="STRING" id="237631.A0A0D1DWT1"/>
<feature type="domain" description="CAP-Gly" evidence="3">
    <location>
        <begin position="1400"/>
        <end position="1462"/>
    </location>
</feature>
<dbReference type="SMART" id="SM00225">
    <property type="entry name" value="BTB"/>
    <property type="match status" value="1"/>
</dbReference>
<dbReference type="OrthoDB" id="2130750at2759"/>
<dbReference type="PANTHER" id="PTHR22427:SF7">
    <property type="entry name" value="GH15728P"/>
    <property type="match status" value="1"/>
</dbReference>
<reference evidence="4 5" key="1">
    <citation type="journal article" date="2006" name="Nature">
        <title>Insights from the genome of the biotrophic fungal plant pathogen Ustilago maydis.</title>
        <authorList>
            <person name="Kamper J."/>
            <person name="Kahmann R."/>
            <person name="Bolker M."/>
            <person name="Ma L.J."/>
            <person name="Brefort T."/>
            <person name="Saville B.J."/>
            <person name="Banuett F."/>
            <person name="Kronstad J.W."/>
            <person name="Gold S.E."/>
            <person name="Muller O."/>
            <person name="Perlin M.H."/>
            <person name="Wosten H.A."/>
            <person name="de Vries R."/>
            <person name="Ruiz-Herrera J."/>
            <person name="Reynaga-Pena C.G."/>
            <person name="Snetselaar K."/>
            <person name="McCann M."/>
            <person name="Perez-Martin J."/>
            <person name="Feldbrugge M."/>
            <person name="Basse C.W."/>
            <person name="Steinberg G."/>
            <person name="Ibeas J.I."/>
            <person name="Holloman W."/>
            <person name="Guzman P."/>
            <person name="Farman M."/>
            <person name="Stajich J.E."/>
            <person name="Sentandreu R."/>
            <person name="Gonzalez-Prieto J.M."/>
            <person name="Kennell J.C."/>
            <person name="Molina L."/>
            <person name="Schirawski J."/>
            <person name="Mendoza-Mendoza A."/>
            <person name="Greilinger D."/>
            <person name="Munch K."/>
            <person name="Rossel N."/>
            <person name="Scherer M."/>
            <person name="Vranes M."/>
            <person name="Ladendorf O."/>
            <person name="Vincon V."/>
            <person name="Fuchs U."/>
            <person name="Sandrock B."/>
            <person name="Meng S."/>
            <person name="Ho E.C."/>
            <person name="Cahill M.J."/>
            <person name="Boyce K.J."/>
            <person name="Klose J."/>
            <person name="Klosterman S.J."/>
            <person name="Deelstra H.J."/>
            <person name="Ortiz-Castellanos L."/>
            <person name="Li W."/>
            <person name="Sanchez-Alonso P."/>
            <person name="Schreier P.H."/>
            <person name="Hauser-Hahn I."/>
            <person name="Vaupel M."/>
            <person name="Koopmann E."/>
            <person name="Friedrich G."/>
            <person name="Voss H."/>
            <person name="Schluter T."/>
            <person name="Margolis J."/>
            <person name="Platt D."/>
            <person name="Swimmer C."/>
            <person name="Gnirke A."/>
            <person name="Chen F."/>
            <person name="Vysotskaia V."/>
            <person name="Mannhaupt G."/>
            <person name="Guldener U."/>
            <person name="Munsterkotter M."/>
            <person name="Haase D."/>
            <person name="Oesterheld M."/>
            <person name="Mewes H.W."/>
            <person name="Mauceli E.W."/>
            <person name="DeCaprio D."/>
            <person name="Wade C.M."/>
            <person name="Butler J."/>
            <person name="Young S."/>
            <person name="Jaffe D.B."/>
            <person name="Calvo S."/>
            <person name="Nusbaum C."/>
            <person name="Galagan J."/>
            <person name="Birren B.W."/>
        </authorList>
    </citation>
    <scope>NUCLEOTIDE SEQUENCE [LARGE SCALE GENOMIC DNA]</scope>
    <source>
        <strain evidence="5">DSM 14603 / FGSC 9021 / UM521</strain>
    </source>
</reference>
<feature type="region of interest" description="Disordered" evidence="1">
    <location>
        <begin position="1314"/>
        <end position="1384"/>
    </location>
</feature>
<feature type="compositionally biased region" description="Polar residues" evidence="1">
    <location>
        <begin position="1014"/>
        <end position="1053"/>
    </location>
</feature>
<feature type="compositionally biased region" description="Low complexity" evidence="1">
    <location>
        <begin position="898"/>
        <end position="912"/>
    </location>
</feature>
<dbReference type="VEuPathDB" id="FungiDB:UMAG_03235"/>
<protein>
    <recommendedName>
        <fullName evidence="6">BTB domain-containing protein</fullName>
    </recommendedName>
</protein>
<feature type="region of interest" description="Disordered" evidence="1">
    <location>
        <begin position="1014"/>
        <end position="1222"/>
    </location>
</feature>
<keyword evidence="5" id="KW-1185">Reference proteome</keyword>
<evidence type="ECO:0000313" key="4">
    <source>
        <dbReference type="EMBL" id="KIS68664.1"/>
    </source>
</evidence>
<dbReference type="OMA" id="HIRVQVE"/>
<feature type="region of interest" description="Disordered" evidence="1">
    <location>
        <begin position="1241"/>
        <end position="1260"/>
    </location>
</feature>
<gene>
    <name evidence="4" type="ORF">UMAG_03235</name>
</gene>
<feature type="compositionally biased region" description="Basic and acidic residues" evidence="1">
    <location>
        <begin position="46"/>
        <end position="58"/>
    </location>
</feature>
<dbReference type="PROSITE" id="PS50245">
    <property type="entry name" value="CAP_GLY_2"/>
    <property type="match status" value="1"/>
</dbReference>
<dbReference type="EMBL" id="CM003147">
    <property type="protein sequence ID" value="KIS68664.1"/>
    <property type="molecule type" value="Genomic_DNA"/>
</dbReference>
<feature type="region of interest" description="Disordered" evidence="1">
    <location>
        <begin position="898"/>
        <end position="917"/>
    </location>
</feature>
<feature type="compositionally biased region" description="Low complexity" evidence="1">
    <location>
        <begin position="948"/>
        <end position="966"/>
    </location>
</feature>
<dbReference type="InterPro" id="IPR011333">
    <property type="entry name" value="SKP1/BTB/POZ_sf"/>
</dbReference>
<sequence length="1525" mass="161523">MSIPLTSSGTQTAGPSAYADSARRGRVRKARPSTDLQSEAGPSKAPEPRATRHQHDDPVLSAQEEATRIWKADMRRLLEQAEHRFADICWTTASAETLEQHDLDSKLDHSAYAHSETAGQSSSTAAHYALISTKHASLPNPTAPSDTLIWAHKAILYARATNTFQTRFLNLRAPAAQLRHIGSTASFISLPLHQSESQLSLASNFSGSTQTGTVPTPTTNSAVTRPGVPAKPRSSVRGAAPPSSFSMRKPSLRKPVSRSSISRPLRKGSIDEANSIALGFATSDSEGEGAPTTSLRASRLINTGSTAAASHTTSAISSAERSEPGTGGPERKSSFASVTSTADSRLMDTRSVVSDGSTLRAPISLGGVSPAFFEATLQYLYTGEEDMVNTFDFLFEDRLTLDLHASPEEKLDKLRSDLTFMWRSKLFSDVKLVLGDDGGEDKSDMEGVASNNNGRHRRRAPTNLMDIPDANMSVLSLAQTIDTDRIEDSDTEDDELTSFSTHRMILASRSQYFASLLLSPYADARVPVLHLPSPPFTSASLHFTLGFLYTGTLFFSNRTFDLSTAFSLWRAGAYLQIETLQALVTALIDREFCHGFACSPPCRRCAKRVPRTLAFATSPDVCEQALQEKAIAAVSGAHFGIYWAKDVGNLDPMLQDRIVDSISDRLTQDPTLVVSVLRQLSIVGQRIDTERSNRWVEALRSMAETVENRVMPVLHANLDKIVQSAAWSDLLDGVGFLGDVLEKSLVMLIDGLTEARAAQVYQTLVGQVLLREQGFEVIASREAVETARASILRYLKKRWINVRALSGFNKLEKWCLKEIADELEITTTDLYLAEVPPSVKSTALPGRLMAARRNSSLGGGAVAASAVASGTATTRGSARQSSSLGGAVDSSCSSIISSAPAASPTGTTASPARKLIRDDDERGDLSIHMRAAVLNRNAARTSVANGHRSTSCASASSTSFSAARSSPTPNGAMSTIARAKAAESPPSNIAKPTMTALSTAKTSGVSASVARSVTPSAAASSKQQRLRTTSGISVASVASTRSTNSKAAITPTASPKRIPDTVAAARSSPTTINQEAIPPRHPTKLPASDRDKTPTKAIRPVRSATALPHSRPSTGTSDPKPCANSIDSATPTKSAKPPVLAHKSSFLRATPGPGGTFSLSSTSSGADLRARTISNASNRKEDAISGEEAPRARSTTPTRSMVTRTSACAQSSIGSSGRASADRATAEAVGEAMPADAVQNVQRARQASSTALPRRDSTKTIVYCPDPPSEHERAHESQVEQNEVKGVVTSVEGGVSLHVAIACIVALPLGGSASDAGAAGASRPSAIETRTKSFATRPSASLAAGGGKRSTIATSSSASHPKPLPSVTSRASPTATPAGAGAGAAQGVGRKLRAEIRYLGPVLGTRGVWVGITLRVACSELAALGAKSILRLERGVYKGVRYFHPDVNDQDVTQHMSGVGAKEAPRSMERRKQLCTVVSPGRPFAAALAVGQRQIESADWETTGKQKAELVELFVRPHAVVWVVQ</sequence>
<evidence type="ECO:0000256" key="1">
    <source>
        <dbReference type="SAM" id="MobiDB-lite"/>
    </source>
</evidence>
<dbReference type="RefSeq" id="XP_011389661.1">
    <property type="nucleotide sequence ID" value="XM_011391359.1"/>
</dbReference>
<feature type="compositionally biased region" description="Low complexity" evidence="1">
    <location>
        <begin position="1156"/>
        <end position="1165"/>
    </location>
</feature>
<feature type="compositionally biased region" description="Polar residues" evidence="1">
    <location>
        <begin position="1193"/>
        <end position="1218"/>
    </location>
</feature>
<feature type="region of interest" description="Disordered" evidence="1">
    <location>
        <begin position="299"/>
        <end position="342"/>
    </location>
</feature>
<dbReference type="InterPro" id="IPR000938">
    <property type="entry name" value="CAP-Gly_domain"/>
</dbReference>
<feature type="region of interest" description="Disordered" evidence="1">
    <location>
        <begin position="942"/>
        <end position="972"/>
    </location>
</feature>
<name>A0A0D1DWT1_MYCMD</name>
<feature type="compositionally biased region" description="Polar residues" evidence="1">
    <location>
        <begin position="1241"/>
        <end position="1251"/>
    </location>
</feature>
<feature type="compositionally biased region" description="Low complexity" evidence="1">
    <location>
        <begin position="1365"/>
        <end position="1379"/>
    </location>
</feature>
<evidence type="ECO:0000259" key="3">
    <source>
        <dbReference type="PROSITE" id="PS50245"/>
    </source>
</evidence>
<dbReference type="GeneID" id="23563749"/>
<dbReference type="PROSITE" id="PS50097">
    <property type="entry name" value="BTB"/>
    <property type="match status" value="1"/>
</dbReference>
<feature type="compositionally biased region" description="Basic and acidic residues" evidence="1">
    <location>
        <begin position="1178"/>
        <end position="1191"/>
    </location>
</feature>
<organism evidence="4 5">
    <name type="scientific">Mycosarcoma maydis</name>
    <name type="common">Corn smut fungus</name>
    <name type="synonym">Ustilago maydis</name>
    <dbReference type="NCBI Taxonomy" id="5270"/>
    <lineage>
        <taxon>Eukaryota</taxon>
        <taxon>Fungi</taxon>
        <taxon>Dikarya</taxon>
        <taxon>Basidiomycota</taxon>
        <taxon>Ustilaginomycotina</taxon>
        <taxon>Ustilaginomycetes</taxon>
        <taxon>Ustilaginales</taxon>
        <taxon>Ustilaginaceae</taxon>
        <taxon>Mycosarcoma</taxon>
    </lineage>
</organism>
<dbReference type="eggNOG" id="ENOG502QWKJ">
    <property type="taxonomic scope" value="Eukaryota"/>
</dbReference>
<dbReference type="InParanoid" id="A0A0D1DWT1"/>
<dbReference type="InterPro" id="IPR000210">
    <property type="entry name" value="BTB/POZ_dom"/>
</dbReference>
<feature type="compositionally biased region" description="Low complexity" evidence="1">
    <location>
        <begin position="1314"/>
        <end position="1326"/>
    </location>
</feature>
<feature type="region of interest" description="Disordered" evidence="1">
    <location>
        <begin position="1"/>
        <end position="61"/>
    </location>
</feature>
<dbReference type="SUPFAM" id="SSF54695">
    <property type="entry name" value="POZ domain"/>
    <property type="match status" value="1"/>
</dbReference>